<dbReference type="PROSITE" id="PS00146">
    <property type="entry name" value="BETA_LACTAMASE_A"/>
    <property type="match status" value="1"/>
</dbReference>
<dbReference type="EMBL" id="CXWD01000002">
    <property type="protein sequence ID" value="CTQ64748.1"/>
    <property type="molecule type" value="Genomic_DNA"/>
</dbReference>
<protein>
    <recommendedName>
        <fullName evidence="3 6">Beta-lactamase</fullName>
        <ecNumber evidence="3 6">3.5.2.6</ecNumber>
    </recommendedName>
</protein>
<keyword evidence="5 6" id="KW-0046">Antibiotic resistance</keyword>
<proteinExistence type="inferred from homology"/>
<dbReference type="InterPro" id="IPR012338">
    <property type="entry name" value="Beta-lactam/transpept-like"/>
</dbReference>
<accession>A0A0M6ZPT8</accession>
<feature type="compositionally biased region" description="Low complexity" evidence="7">
    <location>
        <begin position="219"/>
        <end position="229"/>
    </location>
</feature>
<organism evidence="9 10">
    <name type="scientific">Roseibium alexandrii</name>
    <dbReference type="NCBI Taxonomy" id="388408"/>
    <lineage>
        <taxon>Bacteria</taxon>
        <taxon>Pseudomonadati</taxon>
        <taxon>Pseudomonadota</taxon>
        <taxon>Alphaproteobacteria</taxon>
        <taxon>Hyphomicrobiales</taxon>
        <taxon>Stappiaceae</taxon>
        <taxon>Roseibium</taxon>
    </lineage>
</organism>
<reference evidence="10" key="1">
    <citation type="submission" date="2015-07" db="EMBL/GenBank/DDBJ databases">
        <authorList>
            <person name="Rodrigo-Torres Lidia"/>
            <person name="Arahal R.David."/>
        </authorList>
    </citation>
    <scope>NUCLEOTIDE SEQUENCE [LARGE SCALE GENOMIC DNA]</scope>
    <source>
        <strain evidence="10">CECT 5112</strain>
    </source>
</reference>
<feature type="domain" description="Beta-lactamase class A catalytic" evidence="8">
    <location>
        <begin position="92"/>
        <end position="310"/>
    </location>
</feature>
<evidence type="ECO:0000313" key="10">
    <source>
        <dbReference type="Proteomes" id="UP000053235"/>
    </source>
</evidence>
<dbReference type="Proteomes" id="UP000053235">
    <property type="component" value="Unassembled WGS sequence"/>
</dbReference>
<evidence type="ECO:0000256" key="7">
    <source>
        <dbReference type="SAM" id="MobiDB-lite"/>
    </source>
</evidence>
<comment type="similarity">
    <text evidence="2 6">Belongs to the class-A beta-lactamase family.</text>
</comment>
<evidence type="ECO:0000259" key="8">
    <source>
        <dbReference type="Pfam" id="PF13354"/>
    </source>
</evidence>
<gene>
    <name evidence="9" type="primary">blaP</name>
    <name evidence="9" type="ORF">LAX5112_00388</name>
</gene>
<dbReference type="InterPro" id="IPR045155">
    <property type="entry name" value="Beta-lactam_cat"/>
</dbReference>
<evidence type="ECO:0000256" key="3">
    <source>
        <dbReference type="ARBA" id="ARBA00012865"/>
    </source>
</evidence>
<evidence type="ECO:0000256" key="6">
    <source>
        <dbReference type="RuleBase" id="RU361140"/>
    </source>
</evidence>
<evidence type="ECO:0000256" key="5">
    <source>
        <dbReference type="ARBA" id="ARBA00023251"/>
    </source>
</evidence>
<evidence type="ECO:0000256" key="1">
    <source>
        <dbReference type="ARBA" id="ARBA00001526"/>
    </source>
</evidence>
<sequence length="336" mass="36413">MPNQRNHHLSIPQAAIIFLFTDRHCFRTAAGAPIFDNDWTNLMMFPKALTLGAAALFLTLQGPAYSGGPEFDPAPLATVAKAIESRLNTRIGVAVFDPASGLNWNYNGDDRFPMNSTMKAFACAALLERVDKKQSSLDQRTIITGDMIVSYSPVTENYINTADMTLADHCEATVTISDNTSANIILDELGGPIGVTTYMRSIGDDVTRLDRNEPSLNEGTPGDPRDTTTPVAAAQSLYKVLFSDELSASSRKQLMQWLEANKVGDATLRAGLPHDWRIGDKTGAGAYGSRGNIAIIWPPNHTPVALAVYVTENEAEFQARNKAIAEIGAAFKASFE</sequence>
<dbReference type="PANTHER" id="PTHR35333">
    <property type="entry name" value="BETA-LACTAMASE"/>
    <property type="match status" value="1"/>
</dbReference>
<dbReference type="AlphaFoldDB" id="A0A0M6ZPT8"/>
<dbReference type="PRINTS" id="PR00118">
    <property type="entry name" value="BLACTAMASEA"/>
</dbReference>
<dbReference type="STRING" id="388408.LAX5112_00388"/>
<dbReference type="GO" id="GO:0030655">
    <property type="term" value="P:beta-lactam antibiotic catabolic process"/>
    <property type="evidence" value="ECO:0007669"/>
    <property type="project" value="InterPro"/>
</dbReference>
<evidence type="ECO:0000256" key="2">
    <source>
        <dbReference type="ARBA" id="ARBA00009009"/>
    </source>
</evidence>
<keyword evidence="10" id="KW-1185">Reference proteome</keyword>
<dbReference type="GO" id="GO:0008800">
    <property type="term" value="F:beta-lactamase activity"/>
    <property type="evidence" value="ECO:0007669"/>
    <property type="project" value="UniProtKB-UniRule"/>
</dbReference>
<comment type="catalytic activity">
    <reaction evidence="1 6">
        <text>a beta-lactam + H2O = a substituted beta-amino acid</text>
        <dbReference type="Rhea" id="RHEA:20401"/>
        <dbReference type="ChEBI" id="CHEBI:15377"/>
        <dbReference type="ChEBI" id="CHEBI:35627"/>
        <dbReference type="ChEBI" id="CHEBI:140347"/>
        <dbReference type="EC" id="3.5.2.6"/>
    </reaction>
</comment>
<dbReference type="SUPFAM" id="SSF56601">
    <property type="entry name" value="beta-lactamase/transpeptidase-like"/>
    <property type="match status" value="1"/>
</dbReference>
<dbReference type="NCBIfam" id="NF033103">
    <property type="entry name" value="bla_class_A"/>
    <property type="match status" value="1"/>
</dbReference>
<dbReference type="EC" id="3.5.2.6" evidence="3 6"/>
<evidence type="ECO:0000313" key="9">
    <source>
        <dbReference type="EMBL" id="CTQ64748.1"/>
    </source>
</evidence>
<name>A0A0M6ZPT8_9HYPH</name>
<evidence type="ECO:0000256" key="4">
    <source>
        <dbReference type="ARBA" id="ARBA00022801"/>
    </source>
</evidence>
<dbReference type="InterPro" id="IPR000871">
    <property type="entry name" value="Beta-lactam_class-A"/>
</dbReference>
<dbReference type="PANTHER" id="PTHR35333:SF3">
    <property type="entry name" value="BETA-LACTAMASE-TYPE TRANSPEPTIDASE FOLD CONTAINING PROTEIN"/>
    <property type="match status" value="1"/>
</dbReference>
<dbReference type="InterPro" id="IPR023650">
    <property type="entry name" value="Beta-lactam_class-A_AS"/>
</dbReference>
<dbReference type="Gene3D" id="3.40.710.10">
    <property type="entry name" value="DD-peptidase/beta-lactamase superfamily"/>
    <property type="match status" value="1"/>
</dbReference>
<feature type="region of interest" description="Disordered" evidence="7">
    <location>
        <begin position="208"/>
        <end position="229"/>
    </location>
</feature>
<dbReference type="Pfam" id="PF13354">
    <property type="entry name" value="Beta-lactamase2"/>
    <property type="match status" value="1"/>
</dbReference>
<dbReference type="GO" id="GO:0046677">
    <property type="term" value="P:response to antibiotic"/>
    <property type="evidence" value="ECO:0007669"/>
    <property type="project" value="UniProtKB-UniRule"/>
</dbReference>
<keyword evidence="4 6" id="KW-0378">Hydrolase</keyword>